<dbReference type="EMBL" id="CP036339">
    <property type="protein sequence ID" value="QDT75082.1"/>
    <property type="molecule type" value="Genomic_DNA"/>
</dbReference>
<evidence type="ECO:0000313" key="1">
    <source>
        <dbReference type="EMBL" id="QDT75082.1"/>
    </source>
</evidence>
<dbReference type="AlphaFoldDB" id="A0A517U381"/>
<proteinExistence type="predicted"/>
<sequence>MEPTTLRNPEQITATSLESVFTWTLFLRAPLSAKSGKFYELAPFGWTAGPGELGKVAIGRFKD</sequence>
<keyword evidence="2" id="KW-1185">Reference proteome</keyword>
<organism evidence="1 2">
    <name type="scientific">Lacipirellula limnantheis</name>
    <dbReference type="NCBI Taxonomy" id="2528024"/>
    <lineage>
        <taxon>Bacteria</taxon>
        <taxon>Pseudomonadati</taxon>
        <taxon>Planctomycetota</taxon>
        <taxon>Planctomycetia</taxon>
        <taxon>Pirellulales</taxon>
        <taxon>Lacipirellulaceae</taxon>
        <taxon>Lacipirellula</taxon>
    </lineage>
</organism>
<dbReference type="Proteomes" id="UP000317909">
    <property type="component" value="Chromosome"/>
</dbReference>
<gene>
    <name evidence="1" type="ORF">I41_42910</name>
</gene>
<reference evidence="1 2" key="1">
    <citation type="submission" date="2019-02" db="EMBL/GenBank/DDBJ databases">
        <title>Deep-cultivation of Planctomycetes and their phenomic and genomic characterization uncovers novel biology.</title>
        <authorList>
            <person name="Wiegand S."/>
            <person name="Jogler M."/>
            <person name="Boedeker C."/>
            <person name="Pinto D."/>
            <person name="Vollmers J."/>
            <person name="Rivas-Marin E."/>
            <person name="Kohn T."/>
            <person name="Peeters S.H."/>
            <person name="Heuer A."/>
            <person name="Rast P."/>
            <person name="Oberbeckmann S."/>
            <person name="Bunk B."/>
            <person name="Jeske O."/>
            <person name="Meyerdierks A."/>
            <person name="Storesund J.E."/>
            <person name="Kallscheuer N."/>
            <person name="Luecker S."/>
            <person name="Lage O.M."/>
            <person name="Pohl T."/>
            <person name="Merkel B.J."/>
            <person name="Hornburger P."/>
            <person name="Mueller R.-W."/>
            <person name="Bruemmer F."/>
            <person name="Labrenz M."/>
            <person name="Spormann A.M."/>
            <person name="Op den Camp H."/>
            <person name="Overmann J."/>
            <person name="Amann R."/>
            <person name="Jetten M.S.M."/>
            <person name="Mascher T."/>
            <person name="Medema M.H."/>
            <person name="Devos D.P."/>
            <person name="Kaster A.-K."/>
            <person name="Ovreas L."/>
            <person name="Rohde M."/>
            <person name="Galperin M.Y."/>
            <person name="Jogler C."/>
        </authorList>
    </citation>
    <scope>NUCLEOTIDE SEQUENCE [LARGE SCALE GENOMIC DNA]</scope>
    <source>
        <strain evidence="1 2">I41</strain>
    </source>
</reference>
<dbReference type="KEGG" id="llh:I41_42910"/>
<name>A0A517U381_9BACT</name>
<accession>A0A517U381</accession>
<evidence type="ECO:0000313" key="2">
    <source>
        <dbReference type="Proteomes" id="UP000317909"/>
    </source>
</evidence>
<protein>
    <submittedName>
        <fullName evidence="1">Uncharacterized protein</fullName>
    </submittedName>
</protein>